<reference evidence="21" key="4">
    <citation type="submission" date="2025-09" db="UniProtKB">
        <authorList>
            <consortium name="Ensembl"/>
        </authorList>
    </citation>
    <scope>IDENTIFICATION</scope>
</reference>
<dbReference type="SMART" id="SM00228">
    <property type="entry name" value="PDZ"/>
    <property type="match status" value="3"/>
</dbReference>
<evidence type="ECO:0000259" key="18">
    <source>
        <dbReference type="PROSITE" id="PS50052"/>
    </source>
</evidence>
<dbReference type="Pfam" id="PF10600">
    <property type="entry name" value="PDZ_assoc"/>
    <property type="match status" value="1"/>
</dbReference>
<name>A0A3P9AE53_ESOLU</name>
<dbReference type="InterPro" id="IPR036892">
    <property type="entry name" value="L27_dom_sf"/>
</dbReference>
<dbReference type="GO" id="GO:0070161">
    <property type="term" value="C:anchoring junction"/>
    <property type="evidence" value="ECO:0007669"/>
    <property type="project" value="UniProtKB-SubCell"/>
</dbReference>
<dbReference type="SMART" id="SM00569">
    <property type="entry name" value="L27"/>
    <property type="match status" value="1"/>
</dbReference>
<keyword evidence="10" id="KW-0677">Repeat</keyword>
<dbReference type="PROSITE" id="PS50106">
    <property type="entry name" value="PDZ"/>
    <property type="match status" value="3"/>
</dbReference>
<dbReference type="FunFam" id="3.30.63.10:FF:000001">
    <property type="entry name" value="Disks large homolog 1 isoform 2"/>
    <property type="match status" value="1"/>
</dbReference>
<dbReference type="SMART" id="SM00072">
    <property type="entry name" value="GuKc"/>
    <property type="match status" value="1"/>
</dbReference>
<dbReference type="InterPro" id="IPR001478">
    <property type="entry name" value="PDZ"/>
</dbReference>
<dbReference type="PROSITE" id="PS50002">
    <property type="entry name" value="SH3"/>
    <property type="match status" value="1"/>
</dbReference>
<dbReference type="PROSITE" id="PS51022">
    <property type="entry name" value="L27"/>
    <property type="match status" value="1"/>
</dbReference>
<dbReference type="SUPFAM" id="SSF52540">
    <property type="entry name" value="P-loop containing nucleoside triphosphate hydrolases"/>
    <property type="match status" value="1"/>
</dbReference>
<comment type="similarity">
    <text evidence="6">Belongs to the MAGUK family.</text>
</comment>
<reference evidence="21" key="3">
    <citation type="submission" date="2025-08" db="UniProtKB">
        <authorList>
            <consortium name="Ensembl"/>
        </authorList>
    </citation>
    <scope>IDENTIFICATION</scope>
</reference>
<dbReference type="Pfam" id="PF09058">
    <property type="entry name" value="L27_1"/>
    <property type="match status" value="1"/>
</dbReference>
<dbReference type="Ensembl" id="ENSELUT00000029876.3">
    <property type="protein sequence ID" value="ENSELUP00000038975.3"/>
    <property type="gene ID" value="ENSELUG00000019322.3"/>
</dbReference>
<dbReference type="Pfam" id="PF00625">
    <property type="entry name" value="Guanylate_kin"/>
    <property type="match status" value="1"/>
</dbReference>
<dbReference type="AlphaFoldDB" id="A0A3P9AE53"/>
<feature type="domain" description="PDZ" evidence="19">
    <location>
        <begin position="301"/>
        <end position="388"/>
    </location>
</feature>
<dbReference type="PANTHER" id="PTHR23119:SF5">
    <property type="entry name" value="DISKS LARGE HOMOLOG 1"/>
    <property type="match status" value="1"/>
</dbReference>
<evidence type="ECO:0000256" key="14">
    <source>
        <dbReference type="ARBA" id="ARBA00044189"/>
    </source>
</evidence>
<evidence type="ECO:0000256" key="4">
    <source>
        <dbReference type="ARBA" id="ARBA00004496"/>
    </source>
</evidence>
<dbReference type="PROSITE" id="PS50052">
    <property type="entry name" value="GUANYLATE_KINASE_2"/>
    <property type="match status" value="1"/>
</dbReference>
<dbReference type="FunFam" id="2.30.42.10:FF:000049">
    <property type="entry name" value="disks large homolog 1 isoform X1"/>
    <property type="match status" value="1"/>
</dbReference>
<dbReference type="PIRSF" id="PIRSF001741">
    <property type="entry name" value="MAGUK_DLGH"/>
    <property type="match status" value="1"/>
</dbReference>
<dbReference type="InterPro" id="IPR036034">
    <property type="entry name" value="PDZ_sf"/>
</dbReference>
<keyword evidence="22" id="KW-1185">Reference proteome</keyword>
<dbReference type="InterPro" id="IPR015143">
    <property type="entry name" value="L27_1"/>
</dbReference>
<evidence type="ECO:0000256" key="10">
    <source>
        <dbReference type="ARBA" id="ARBA00022737"/>
    </source>
</evidence>
<evidence type="ECO:0000256" key="13">
    <source>
        <dbReference type="ARBA" id="ARBA00023136"/>
    </source>
</evidence>
<dbReference type="Pfam" id="PF10608">
    <property type="entry name" value="MAGUK_N_PEST"/>
    <property type="match status" value="1"/>
</dbReference>
<evidence type="ECO:0000256" key="9">
    <source>
        <dbReference type="ARBA" id="ARBA00022490"/>
    </source>
</evidence>
<dbReference type="FunFam" id="2.30.42.10:FF:000002">
    <property type="entry name" value="Disks large homolog 4 isoform 2"/>
    <property type="match status" value="1"/>
</dbReference>
<dbReference type="Gene3D" id="2.30.42.10">
    <property type="match status" value="3"/>
</dbReference>
<dbReference type="Bgee" id="ENSELUG00000019322">
    <property type="expression patterns" value="Expressed in brain and 14 other cell types or tissues"/>
</dbReference>
<evidence type="ECO:0000259" key="19">
    <source>
        <dbReference type="PROSITE" id="PS50106"/>
    </source>
</evidence>
<dbReference type="PROSITE" id="PS00856">
    <property type="entry name" value="GUANYLATE_KINASE_1"/>
    <property type="match status" value="1"/>
</dbReference>
<feature type="region of interest" description="Disordered" evidence="16">
    <location>
        <begin position="119"/>
        <end position="154"/>
    </location>
</feature>
<evidence type="ECO:0000256" key="12">
    <source>
        <dbReference type="ARBA" id="ARBA00022949"/>
    </source>
</evidence>
<keyword evidence="11" id="KW-0256">Endoplasmic reticulum</keyword>
<proteinExistence type="inferred from homology"/>
<feature type="domain" description="L27" evidence="20">
    <location>
        <begin position="4"/>
        <end position="64"/>
    </location>
</feature>
<evidence type="ECO:0000313" key="21">
    <source>
        <dbReference type="Ensembl" id="ENSELUP00000038975.3"/>
    </source>
</evidence>
<dbReference type="GO" id="GO:0005789">
    <property type="term" value="C:endoplasmic reticulum membrane"/>
    <property type="evidence" value="ECO:0007669"/>
    <property type="project" value="UniProtKB-SubCell"/>
</dbReference>
<dbReference type="CDD" id="cd06724">
    <property type="entry name" value="PDZ2_Dlg1-2-4-like"/>
    <property type="match status" value="1"/>
</dbReference>
<dbReference type="InterPro" id="IPR036028">
    <property type="entry name" value="SH3-like_dom_sf"/>
</dbReference>
<dbReference type="SMART" id="SM01277">
    <property type="entry name" value="MAGUK_N_PEST"/>
    <property type="match status" value="1"/>
</dbReference>
<evidence type="ECO:0000256" key="3">
    <source>
        <dbReference type="ARBA" id="ARBA00004282"/>
    </source>
</evidence>
<dbReference type="SUPFAM" id="SSF50044">
    <property type="entry name" value="SH3-domain"/>
    <property type="match status" value="1"/>
</dbReference>
<dbReference type="GO" id="GO:0097120">
    <property type="term" value="P:receptor localization to synapse"/>
    <property type="evidence" value="ECO:0007669"/>
    <property type="project" value="TreeGrafter"/>
</dbReference>
<dbReference type="GO" id="GO:0019901">
    <property type="term" value="F:protein kinase binding"/>
    <property type="evidence" value="ECO:0007669"/>
    <property type="project" value="TreeGrafter"/>
</dbReference>
<dbReference type="CDD" id="cd00071">
    <property type="entry name" value="GMPK"/>
    <property type="match status" value="1"/>
</dbReference>
<keyword evidence="8" id="KW-1003">Cell membrane</keyword>
<dbReference type="SUPFAM" id="SSF50156">
    <property type="entry name" value="PDZ domain-like"/>
    <property type="match status" value="3"/>
</dbReference>
<dbReference type="InterPro" id="IPR001452">
    <property type="entry name" value="SH3_domain"/>
</dbReference>
<dbReference type="Gene3D" id="2.30.30.40">
    <property type="entry name" value="SH3 Domains"/>
    <property type="match status" value="2"/>
</dbReference>
<dbReference type="Gene3D" id="3.30.63.10">
    <property type="entry name" value="Guanylate Kinase phosphate binding domain"/>
    <property type="match status" value="1"/>
</dbReference>
<dbReference type="Pfam" id="PF00018">
    <property type="entry name" value="SH3_1"/>
    <property type="match status" value="1"/>
</dbReference>
<dbReference type="InterPro" id="IPR008144">
    <property type="entry name" value="Guanylate_kin-like_dom"/>
</dbReference>
<dbReference type="InterPro" id="IPR004172">
    <property type="entry name" value="L27_dom"/>
</dbReference>
<dbReference type="GO" id="GO:0098839">
    <property type="term" value="C:postsynaptic density membrane"/>
    <property type="evidence" value="ECO:0007669"/>
    <property type="project" value="TreeGrafter"/>
</dbReference>
<evidence type="ECO:0000256" key="11">
    <source>
        <dbReference type="ARBA" id="ARBA00022824"/>
    </source>
</evidence>
<dbReference type="Gene3D" id="1.10.287.470">
    <property type="entry name" value="Helix hairpin bin"/>
    <property type="match status" value="1"/>
</dbReference>
<gene>
    <name evidence="21" type="primary">DLG1</name>
</gene>
<protein>
    <recommendedName>
        <fullName evidence="14">Disks large homolog 1</fullName>
    </recommendedName>
</protein>
<dbReference type="GO" id="GO:0043113">
    <property type="term" value="P:receptor clustering"/>
    <property type="evidence" value="ECO:0007669"/>
    <property type="project" value="TreeGrafter"/>
</dbReference>
<dbReference type="Proteomes" id="UP000265140">
    <property type="component" value="Chromosome 8"/>
</dbReference>
<dbReference type="InterPro" id="IPR020590">
    <property type="entry name" value="Guanylate_kinase_CS"/>
</dbReference>
<evidence type="ECO:0000256" key="2">
    <source>
        <dbReference type="ARBA" id="ARBA00004221"/>
    </source>
</evidence>
<comment type="subcellular location">
    <subcellularLocation>
        <location evidence="2">Apical cell membrane</location>
    </subcellularLocation>
    <subcellularLocation>
        <location evidence="3">Cell junction</location>
    </subcellularLocation>
    <subcellularLocation>
        <location evidence="1">Cell membrane</location>
        <topology evidence="1">Peripheral membrane protein</topology>
    </subcellularLocation>
    <subcellularLocation>
        <location evidence="4">Cytoplasm</location>
    </subcellularLocation>
    <subcellularLocation>
        <location evidence="5">Endoplasmic reticulum membrane</location>
    </subcellularLocation>
</comment>
<dbReference type="PANTHER" id="PTHR23119">
    <property type="entry name" value="DISCS LARGE"/>
    <property type="match status" value="1"/>
</dbReference>
<dbReference type="GO" id="GO:0098609">
    <property type="term" value="P:cell-cell adhesion"/>
    <property type="evidence" value="ECO:0007669"/>
    <property type="project" value="TreeGrafter"/>
</dbReference>
<dbReference type="GO" id="GO:0016324">
    <property type="term" value="C:apical plasma membrane"/>
    <property type="evidence" value="ECO:0007669"/>
    <property type="project" value="UniProtKB-SubCell"/>
</dbReference>
<dbReference type="FunFam" id="3.40.50.300:FF:001402">
    <property type="entry name" value="Discs, large homolog 3 (Drosophila)"/>
    <property type="match status" value="1"/>
</dbReference>
<dbReference type="Pfam" id="PF00595">
    <property type="entry name" value="PDZ"/>
    <property type="match status" value="3"/>
</dbReference>
<keyword evidence="12" id="KW-0965">Cell junction</keyword>
<dbReference type="InterPro" id="IPR019583">
    <property type="entry name" value="DLG1-4_PDZ_assoc"/>
</dbReference>
<evidence type="ECO:0000259" key="20">
    <source>
        <dbReference type="PROSITE" id="PS51022"/>
    </source>
</evidence>
<dbReference type="FunFam" id="2.30.30.40:FF:000058">
    <property type="entry name" value="Disks large homolog 1 isoform X1"/>
    <property type="match status" value="1"/>
</dbReference>
<evidence type="ECO:0000256" key="8">
    <source>
        <dbReference type="ARBA" id="ARBA00022475"/>
    </source>
</evidence>
<dbReference type="GO" id="GO:0031594">
    <property type="term" value="C:neuromuscular junction"/>
    <property type="evidence" value="ECO:0007669"/>
    <property type="project" value="InterPro"/>
</dbReference>
<dbReference type="GO" id="GO:0007268">
    <property type="term" value="P:chemical synaptic transmission"/>
    <property type="evidence" value="ECO:0007669"/>
    <property type="project" value="InterPro"/>
</dbReference>
<dbReference type="GO" id="GO:0035255">
    <property type="term" value="F:ionotropic glutamate receptor binding"/>
    <property type="evidence" value="ECO:0007669"/>
    <property type="project" value="TreeGrafter"/>
</dbReference>
<evidence type="ECO:0000256" key="1">
    <source>
        <dbReference type="ARBA" id="ARBA00004202"/>
    </source>
</evidence>
<evidence type="ECO:0000256" key="6">
    <source>
        <dbReference type="ARBA" id="ARBA00007014"/>
    </source>
</evidence>
<dbReference type="FunFam" id="1.10.287.470:FF:000001">
    <property type="entry name" value="Disks large 1 isoform X3"/>
    <property type="match status" value="1"/>
</dbReference>
<dbReference type="SMART" id="SM00326">
    <property type="entry name" value="SH3"/>
    <property type="match status" value="1"/>
</dbReference>
<reference evidence="21" key="2">
    <citation type="submission" date="2020-02" db="EMBL/GenBank/DDBJ databases">
        <title>Esox lucius (northern pike) genome, fEsoLuc1, primary haplotype.</title>
        <authorList>
            <person name="Myers G."/>
            <person name="Karagic N."/>
            <person name="Meyer A."/>
            <person name="Pippel M."/>
            <person name="Reichard M."/>
            <person name="Winkler S."/>
            <person name="Tracey A."/>
            <person name="Sims Y."/>
            <person name="Howe K."/>
            <person name="Rhie A."/>
            <person name="Formenti G."/>
            <person name="Durbin R."/>
            <person name="Fedrigo O."/>
            <person name="Jarvis E.D."/>
        </authorList>
    </citation>
    <scope>NUCLEOTIDE SEQUENCE [LARGE SCALE GENOMIC DNA]</scope>
</reference>
<accession>A0A3P9AE53</accession>
<evidence type="ECO:0000313" key="22">
    <source>
        <dbReference type="Proteomes" id="UP000265140"/>
    </source>
</evidence>
<dbReference type="CDD" id="cd06795">
    <property type="entry name" value="PDZ3_Dlg1-2-4-like"/>
    <property type="match status" value="1"/>
</dbReference>
<dbReference type="FunFam" id="2.30.42.10:FF:000001">
    <property type="entry name" value="Disks large homolog 1 isoform 2"/>
    <property type="match status" value="1"/>
</dbReference>
<feature type="domain" description="PDZ" evidence="19">
    <location>
        <begin position="206"/>
        <end position="293"/>
    </location>
</feature>
<dbReference type="InterPro" id="IPR008145">
    <property type="entry name" value="GK/Ca_channel_bsu"/>
</dbReference>
<dbReference type="InterPro" id="IPR050614">
    <property type="entry name" value="Synaptic_Scaffolding_LAP-MAGUK"/>
</dbReference>
<organism evidence="21 22">
    <name type="scientific">Esox lucius</name>
    <name type="common">Northern pike</name>
    <dbReference type="NCBI Taxonomy" id="8010"/>
    <lineage>
        <taxon>Eukaryota</taxon>
        <taxon>Metazoa</taxon>
        <taxon>Chordata</taxon>
        <taxon>Craniata</taxon>
        <taxon>Vertebrata</taxon>
        <taxon>Euteleostomi</taxon>
        <taxon>Actinopterygii</taxon>
        <taxon>Neopterygii</taxon>
        <taxon>Teleostei</taxon>
        <taxon>Protacanthopterygii</taxon>
        <taxon>Esociformes</taxon>
        <taxon>Esocidae</taxon>
        <taxon>Esox</taxon>
    </lineage>
</organism>
<dbReference type="FunFam" id="2.30.30.40:FF:000008">
    <property type="entry name" value="Disks large homolog 1 isoform 2"/>
    <property type="match status" value="1"/>
</dbReference>
<evidence type="ECO:0000256" key="7">
    <source>
        <dbReference type="ARBA" id="ARBA00022443"/>
    </source>
</evidence>
<dbReference type="InterPro" id="IPR016313">
    <property type="entry name" value="DLG1-like"/>
</dbReference>
<dbReference type="GO" id="GO:0016323">
    <property type="term" value="C:basolateral plasma membrane"/>
    <property type="evidence" value="ECO:0007669"/>
    <property type="project" value="TreeGrafter"/>
</dbReference>
<keyword evidence="9" id="KW-0963">Cytoplasm</keyword>
<dbReference type="InterPro" id="IPR019590">
    <property type="entry name" value="DLG1_PEST_dom"/>
</dbReference>
<evidence type="ECO:0000256" key="15">
    <source>
        <dbReference type="PROSITE-ProRule" id="PRU00192"/>
    </source>
</evidence>
<evidence type="ECO:0000256" key="16">
    <source>
        <dbReference type="SAM" id="MobiDB-lite"/>
    </source>
</evidence>
<dbReference type="Gene3D" id="3.40.50.300">
    <property type="entry name" value="P-loop containing nucleotide triphosphate hydrolases"/>
    <property type="match status" value="1"/>
</dbReference>
<evidence type="ECO:0000256" key="5">
    <source>
        <dbReference type="ARBA" id="ARBA00004586"/>
    </source>
</evidence>
<keyword evidence="7 15" id="KW-0728">SH3 domain</keyword>
<keyword evidence="13" id="KW-0472">Membrane</keyword>
<dbReference type="GO" id="GO:0099072">
    <property type="term" value="P:regulation of postsynaptic membrane neurotransmitter receptor levels"/>
    <property type="evidence" value="ECO:0007669"/>
    <property type="project" value="TreeGrafter"/>
</dbReference>
<sequence>MPIRKKDAQRALLLMEEYKKKLGQTEDRQLRQSLERVINIFQSNLFQALIDIQEFYEVTLQDGQTCVDPAKPVELPAPPVTLWDFSSLPSPSTAVTTDTLSSSLTPSVEACPQHAYPSLEERGRDSLPGTLRSHPGTLDGHHHARGDREGREGRPELVQVAEKNLSRIENVHGYVSQAHISPMKVGHPYSVSIPVNGTEADYEYEEITLERGNSGLGFSIAGGTDNPHIGEDPSIFITKIISGGAAAQDGRLRVNDCILRVNEADVRDVTHSKAVEALKEAGCIVRLYVRRRKTLSEKIMELKLVKGPKGLGFSIAGGVGNQHIPGDNSIYVTKIIEGGAAHKDGRLQIGDKLLAVNSACLEEVSHEDAVAALKNTTDVVYLKVAKPTSVFMNDSFAPPVITNSYSPQMDNHVSPSNYLSQAQTPASPGCYSPIPKSMLGDDELSTLFFTLPHLSSLLCLFSFNALSLPHTSLSLSPIPLSLSLPYLSLSLSPIPLSLSLSCSICCEEPRKVVLHRGSTGLGFNIVGGEDGEGIFISFILAGGPADLCGELRKGDRIISVNGVDLRSATHEQAAAALKNAGQTVTLVAQYRPEEYSRFEAKIHDLREQMMNSSISSGSGSLRTSQKRTLYVRALFDYDRTKDSGLPSQGLNFHFGDILHVVNASDDEWWQARQVTHEGEMEEVGVIPSRRRVEKKERARLKTVKFNARSQDKGSFNDKRKKNLFSRKFPFYNKSKEHNEQETSDIDRGQEDYVLSYEPVTQQEVNYTRPVIILGPMKDRINDDLISEFPDKFGSCVPHTTRPKRDYEVDARDYHFMVSREQMEKDIQDHKFIEAGQYNNHLYGTSVQSVREVAEKGKHCILDVSGNAIKRLQSTMLYPIAIFVKPKSVENILEMNKRLTEDQGRKTFERALKLEQEFTEHFTAIVQGDSLEEIYNMVKIIIEEQSGPFIWVPAKEKL</sequence>
<evidence type="ECO:0000259" key="17">
    <source>
        <dbReference type="PROSITE" id="PS50002"/>
    </source>
</evidence>
<feature type="domain" description="PDZ" evidence="19">
    <location>
        <begin position="511"/>
        <end position="592"/>
    </location>
</feature>
<feature type="domain" description="Guanylate kinase-like" evidence="18">
    <location>
        <begin position="767"/>
        <end position="942"/>
    </location>
</feature>
<dbReference type="GeneTree" id="ENSGT00940000164867"/>
<dbReference type="CDD" id="cd06723">
    <property type="entry name" value="PDZ1_Dlg1-2-4-like"/>
    <property type="match status" value="1"/>
</dbReference>
<dbReference type="GO" id="GO:0045197">
    <property type="term" value="P:establishment or maintenance of epithelial cell apical/basal polarity"/>
    <property type="evidence" value="ECO:0007669"/>
    <property type="project" value="TreeGrafter"/>
</dbReference>
<dbReference type="GO" id="GO:0043005">
    <property type="term" value="C:neuron projection"/>
    <property type="evidence" value="ECO:0007669"/>
    <property type="project" value="InterPro"/>
</dbReference>
<feature type="domain" description="SH3" evidence="17">
    <location>
        <begin position="626"/>
        <end position="696"/>
    </location>
</feature>
<dbReference type="SUPFAM" id="SSF101288">
    <property type="entry name" value="L27 domain"/>
    <property type="match status" value="1"/>
</dbReference>
<reference evidence="22" key="1">
    <citation type="journal article" date="2014" name="PLoS ONE">
        <title>The genome and linkage map of the northern pike (Esox lucius): conserved synteny revealed between the salmonid sister group and the Neoteleostei.</title>
        <authorList>
            <person name="Rondeau E.B."/>
            <person name="Minkley D.R."/>
            <person name="Leong J.S."/>
            <person name="Messmer A.M."/>
            <person name="Jantzen J.R."/>
            <person name="von Schalburg K.R."/>
            <person name="Lemon C."/>
            <person name="Bird N.H."/>
            <person name="Koop B.F."/>
        </authorList>
    </citation>
    <scope>NUCLEOTIDE SEQUENCE</scope>
</reference>
<dbReference type="InterPro" id="IPR027417">
    <property type="entry name" value="P-loop_NTPase"/>
</dbReference>